<feature type="domain" description="Tyrosine specific protein phosphatases" evidence="2">
    <location>
        <begin position="130"/>
        <end position="160"/>
    </location>
</feature>
<dbReference type="InterPro" id="IPR026893">
    <property type="entry name" value="Tyr/Ser_Pase_IphP-type"/>
</dbReference>
<accession>A0A1V0A5Q0</accession>
<dbReference type="OrthoDB" id="1188001at2"/>
<name>A0A1V0A5Q0_9ACTN</name>
<dbReference type="InterPro" id="IPR016130">
    <property type="entry name" value="Tyr_Pase_AS"/>
</dbReference>
<keyword evidence="4" id="KW-1185">Reference proteome</keyword>
<gene>
    <name evidence="3" type="ORF">BKM31_32395</name>
</gene>
<dbReference type="AlphaFoldDB" id="A0A1V0A5Q0"/>
<evidence type="ECO:0000259" key="2">
    <source>
        <dbReference type="PROSITE" id="PS50056"/>
    </source>
</evidence>
<dbReference type="KEGG" id="noa:BKM31_32395"/>
<dbReference type="STRING" id="1909395.BKM31_32395"/>
<dbReference type="EMBL" id="CP017717">
    <property type="protein sequence ID" value="AQZ65536.1"/>
    <property type="molecule type" value="Genomic_DNA"/>
</dbReference>
<protein>
    <recommendedName>
        <fullName evidence="2">Tyrosine specific protein phosphatases domain-containing protein</fullName>
    </recommendedName>
</protein>
<proteinExistence type="predicted"/>
<evidence type="ECO:0000313" key="4">
    <source>
        <dbReference type="Proteomes" id="UP000190797"/>
    </source>
</evidence>
<feature type="region of interest" description="Disordered" evidence="1">
    <location>
        <begin position="230"/>
        <end position="251"/>
    </location>
</feature>
<dbReference type="InterPro" id="IPR029021">
    <property type="entry name" value="Prot-tyrosine_phosphatase-like"/>
</dbReference>
<dbReference type="GO" id="GO:0004721">
    <property type="term" value="F:phosphoprotein phosphatase activity"/>
    <property type="evidence" value="ECO:0007669"/>
    <property type="project" value="InterPro"/>
</dbReference>
<reference evidence="4" key="1">
    <citation type="journal article" date="2017" name="Med. Chem. Commun.">
        <title>Nonomuraea sp. ATCC 55076 harbours the largest actinomycete chromosome to date and the kistamicin biosynthetic gene cluster.</title>
        <authorList>
            <person name="Nazari B."/>
            <person name="Forneris C.C."/>
            <person name="Gibson M.I."/>
            <person name="Moon K."/>
            <person name="Schramma K.R."/>
            <person name="Seyedsayamdost M.R."/>
        </authorList>
    </citation>
    <scope>NUCLEOTIDE SEQUENCE [LARGE SCALE GENOMIC DNA]</scope>
    <source>
        <strain evidence="4">ATCC 55076</strain>
    </source>
</reference>
<organism evidence="3 4">
    <name type="scientific">[Actinomadura] parvosata subsp. kistnae</name>
    <dbReference type="NCBI Taxonomy" id="1909395"/>
    <lineage>
        <taxon>Bacteria</taxon>
        <taxon>Bacillati</taxon>
        <taxon>Actinomycetota</taxon>
        <taxon>Actinomycetes</taxon>
        <taxon>Streptosporangiales</taxon>
        <taxon>Streptosporangiaceae</taxon>
        <taxon>Nonomuraea</taxon>
    </lineage>
</organism>
<sequence length="251" mass="26491">MERDLSWDGCHNVRDLGGLRAAGGRRTRWGAVVRSDTPDRLTPKGWEAAAAHGVRTIVDLRDPGEHHALPGLRPPGMTVVSVPLDRRGGPDPVRERDGGTPLYLAPFMENWPDACVLPLRAIARARPGGVLVHCVAGRDRTGLVAILLLALAGVAPEDIVADYELSATRLSPLYALLGEADDGLRVQARMTAAGKTTAEVVTALLAGLDVEAYLTAAGLTPAELTALRDRLTEPDDGTPGEPFSGGGRRPG</sequence>
<evidence type="ECO:0000313" key="3">
    <source>
        <dbReference type="EMBL" id="AQZ65536.1"/>
    </source>
</evidence>
<dbReference type="PROSITE" id="PS50056">
    <property type="entry name" value="TYR_PHOSPHATASE_2"/>
    <property type="match status" value="1"/>
</dbReference>
<dbReference type="PROSITE" id="PS00383">
    <property type="entry name" value="TYR_PHOSPHATASE_1"/>
    <property type="match status" value="1"/>
</dbReference>
<dbReference type="Proteomes" id="UP000190797">
    <property type="component" value="Chromosome"/>
</dbReference>
<dbReference type="RefSeq" id="WP_080041802.1">
    <property type="nucleotide sequence ID" value="NZ_CP017717.1"/>
</dbReference>
<dbReference type="Pfam" id="PF13350">
    <property type="entry name" value="Y_phosphatase3"/>
    <property type="match status" value="1"/>
</dbReference>
<dbReference type="InterPro" id="IPR000387">
    <property type="entry name" value="Tyr_Pase_dom"/>
</dbReference>
<dbReference type="Gene3D" id="3.90.190.10">
    <property type="entry name" value="Protein tyrosine phosphatase superfamily"/>
    <property type="match status" value="1"/>
</dbReference>
<evidence type="ECO:0000256" key="1">
    <source>
        <dbReference type="SAM" id="MobiDB-lite"/>
    </source>
</evidence>
<dbReference type="SUPFAM" id="SSF52799">
    <property type="entry name" value="(Phosphotyrosine protein) phosphatases II"/>
    <property type="match status" value="1"/>
</dbReference>